<organism evidence="2 3">
    <name type="scientific">Clostridium tetani</name>
    <dbReference type="NCBI Taxonomy" id="1513"/>
    <lineage>
        <taxon>Bacteria</taxon>
        <taxon>Bacillati</taxon>
        <taxon>Bacillota</taxon>
        <taxon>Clostridia</taxon>
        <taxon>Eubacteriales</taxon>
        <taxon>Clostridiaceae</taxon>
        <taxon>Clostridium</taxon>
    </lineage>
</organism>
<evidence type="ECO:0000313" key="4">
    <source>
        <dbReference type="Proteomes" id="UP001321763"/>
    </source>
</evidence>
<dbReference type="InterPro" id="IPR009414">
    <property type="entry name" value="DUF1064"/>
</dbReference>
<dbReference type="Proteomes" id="UP001321763">
    <property type="component" value="Chromosome"/>
</dbReference>
<evidence type="ECO:0000313" key="2">
    <source>
        <dbReference type="EMBL" id="RXI50673.1"/>
    </source>
</evidence>
<dbReference type="Gene3D" id="3.40.91.30">
    <property type="match status" value="1"/>
</dbReference>
<dbReference type="RefSeq" id="WP_129029689.1">
    <property type="nucleotide sequence ID" value="NZ_AP026806.1"/>
</dbReference>
<name>A0A4Q0VGJ2_CLOTA</name>
<protein>
    <recommendedName>
        <fullName evidence="5">DUF1064 domain-containing protein</fullName>
    </recommendedName>
</protein>
<reference evidence="1 4" key="2">
    <citation type="submission" date="2022-09" db="EMBL/GenBank/DDBJ databases">
        <title>complete genome sequences of Clostridium tetani str. KHSU-234311-028 isolated from soil.</title>
        <authorList>
            <person name="Sekizuka T."/>
            <person name="Shitada C."/>
            <person name="Takahashi M."/>
            <person name="Kuroda M."/>
        </authorList>
    </citation>
    <scope>NUCLEOTIDE SEQUENCE [LARGE SCALE GENOMIC DNA]</scope>
    <source>
        <strain evidence="1 4">KHSU-234311-028</strain>
    </source>
</reference>
<gene>
    <name evidence="2" type="ORF">DP130_01515</name>
    <name evidence="1" type="ORF">K234311028_09170</name>
</gene>
<sequence>MARSKYGAKKITIDGNTFDSKDEGKYYEYLKKLKFQEKILNFELQPRYELRPAFEKMGKKYRKAEYVADFLIYHLDGTEEVIDVKGMATETAKLKRKLFDEKYRNLKLTWICRSLKYSETGWIKYDELQKIRREEKKGAKNK</sequence>
<dbReference type="Proteomes" id="UP000290921">
    <property type="component" value="Unassembled WGS sequence"/>
</dbReference>
<dbReference type="EMBL" id="QMAP01000001">
    <property type="protein sequence ID" value="RXI50673.1"/>
    <property type="molecule type" value="Genomic_DNA"/>
</dbReference>
<evidence type="ECO:0000313" key="1">
    <source>
        <dbReference type="EMBL" id="BDR80671.1"/>
    </source>
</evidence>
<dbReference type="Pfam" id="PF06356">
    <property type="entry name" value="DUF1064"/>
    <property type="match status" value="1"/>
</dbReference>
<dbReference type="AlphaFoldDB" id="A0A4Q0VGJ2"/>
<accession>A0A4Q0VGJ2</accession>
<reference evidence="2 3" key="1">
    <citation type="submission" date="2018-06" db="EMBL/GenBank/DDBJ databases">
        <title>Genome conservation of Clostridium tetani.</title>
        <authorList>
            <person name="Bruggemann H."/>
            <person name="Popoff M.R."/>
        </authorList>
    </citation>
    <scope>NUCLEOTIDE SEQUENCE [LARGE SCALE GENOMIC DNA]</scope>
    <source>
        <strain evidence="2 3">2017.061</strain>
    </source>
</reference>
<proteinExistence type="predicted"/>
<evidence type="ECO:0008006" key="5">
    <source>
        <dbReference type="Google" id="ProtNLM"/>
    </source>
</evidence>
<evidence type="ECO:0000313" key="3">
    <source>
        <dbReference type="Proteomes" id="UP000290921"/>
    </source>
</evidence>
<dbReference type="EMBL" id="AP026818">
    <property type="protein sequence ID" value="BDR80671.1"/>
    <property type="molecule type" value="Genomic_DNA"/>
</dbReference>